<name>A0A1J5SKR4_9ZZZZ</name>
<dbReference type="AlphaFoldDB" id="A0A1J5SKR4"/>
<comment type="caution">
    <text evidence="1">The sequence shown here is derived from an EMBL/GenBank/DDBJ whole genome shotgun (WGS) entry which is preliminary data.</text>
</comment>
<accession>A0A1J5SKR4</accession>
<dbReference type="InterPro" id="IPR025059">
    <property type="entry name" value="DUF3997"/>
</dbReference>
<reference evidence="1" key="1">
    <citation type="submission" date="2016-10" db="EMBL/GenBank/DDBJ databases">
        <title>Sequence of Gallionella enrichment culture.</title>
        <authorList>
            <person name="Poehlein A."/>
            <person name="Muehling M."/>
            <person name="Daniel R."/>
        </authorList>
    </citation>
    <scope>NUCLEOTIDE SEQUENCE</scope>
</reference>
<organism evidence="1">
    <name type="scientific">mine drainage metagenome</name>
    <dbReference type="NCBI Taxonomy" id="410659"/>
    <lineage>
        <taxon>unclassified sequences</taxon>
        <taxon>metagenomes</taxon>
        <taxon>ecological metagenomes</taxon>
    </lineage>
</organism>
<dbReference type="Pfam" id="PF13162">
    <property type="entry name" value="DUF3997"/>
    <property type="match status" value="1"/>
</dbReference>
<sequence length="97" mass="11145">MAEKDGEYGGAEIIPAYVYAVGHNKKFIIAKQHPVTNEQDEKVDTKKTNYFIIDMTKDNYYKKEGIYGPLTENVFDSLCKKLNVESIEFDISYPDKP</sequence>
<dbReference type="EMBL" id="MLJW01000092">
    <property type="protein sequence ID" value="OIR00678.1"/>
    <property type="molecule type" value="Genomic_DNA"/>
</dbReference>
<gene>
    <name evidence="1" type="ORF">GALL_172030</name>
</gene>
<proteinExistence type="predicted"/>
<evidence type="ECO:0000313" key="1">
    <source>
        <dbReference type="EMBL" id="OIR00678.1"/>
    </source>
</evidence>
<protein>
    <submittedName>
        <fullName evidence="1">Uncharacterized protein</fullName>
    </submittedName>
</protein>